<protein>
    <recommendedName>
        <fullName evidence="3">DNA-binding protein</fullName>
    </recommendedName>
</protein>
<accession>A0A0V9UN58</accession>
<sequence length="89" mass="9958">MNTPSATSAHHRLITDIHLINSNTPDDVLVNLHVAAEYVGHTVPYMRNMRADGRGPVSHLRARRIVYRLGDLRAYNDRYAQATTAGGNY</sequence>
<dbReference type="RefSeq" id="WP_060651516.1">
    <property type="nucleotide sequence ID" value="NZ_AZXY01000003.1"/>
</dbReference>
<comment type="caution">
    <text evidence="1">The sequence shown here is derived from an EMBL/GenBank/DDBJ whole genome shotgun (WGS) entry which is preliminary data.</text>
</comment>
<name>A0A0V9UN58_9NOCA</name>
<evidence type="ECO:0008006" key="3">
    <source>
        <dbReference type="Google" id="ProtNLM"/>
    </source>
</evidence>
<reference evidence="2" key="1">
    <citation type="submission" date="2015-01" db="EMBL/GenBank/DDBJ databases">
        <title>Draft genome sequence of Rhodococcus pyridinivorans strain KG-16, a hydrocarbon-degrading bacterium.</title>
        <authorList>
            <person name="Aggarwal R.K."/>
            <person name="Dawar C."/>
        </authorList>
    </citation>
    <scope>NUCLEOTIDE SEQUENCE [LARGE SCALE GENOMIC DNA]</scope>
    <source>
        <strain evidence="2">KG-16</strain>
    </source>
</reference>
<evidence type="ECO:0000313" key="1">
    <source>
        <dbReference type="EMBL" id="KSZ59433.1"/>
    </source>
</evidence>
<dbReference type="EMBL" id="AZXY01000003">
    <property type="protein sequence ID" value="KSZ59433.1"/>
    <property type="molecule type" value="Genomic_DNA"/>
</dbReference>
<reference evidence="1 2" key="2">
    <citation type="journal article" date="2016" name="Genome Announc.">
        <title>Draft Genome Sequence of a Versatile Hydrocarbon-Degrading Bacterium, Rhodococcus pyridinivorans Strain KG-16, Collected from Oil Fields in India.</title>
        <authorList>
            <person name="Aggarwal R.K."/>
            <person name="Dawar C."/>
            <person name="Phanindranath R."/>
            <person name="Mutnuri L."/>
            <person name="Dayal A.M."/>
        </authorList>
    </citation>
    <scope>NUCLEOTIDE SEQUENCE [LARGE SCALE GENOMIC DNA]</scope>
    <source>
        <strain evidence="1 2">KG-16</strain>
    </source>
</reference>
<gene>
    <name evidence="1" type="ORF">Z045_08965</name>
</gene>
<proteinExistence type="predicted"/>
<organism evidence="1 2">
    <name type="scientific">Rhodococcus pyridinivorans KG-16</name>
    <dbReference type="NCBI Taxonomy" id="1441730"/>
    <lineage>
        <taxon>Bacteria</taxon>
        <taxon>Bacillati</taxon>
        <taxon>Actinomycetota</taxon>
        <taxon>Actinomycetes</taxon>
        <taxon>Mycobacteriales</taxon>
        <taxon>Nocardiaceae</taxon>
        <taxon>Rhodococcus</taxon>
    </lineage>
</organism>
<evidence type="ECO:0000313" key="2">
    <source>
        <dbReference type="Proteomes" id="UP000053060"/>
    </source>
</evidence>
<dbReference type="AlphaFoldDB" id="A0A0V9UN58"/>
<dbReference type="Proteomes" id="UP000053060">
    <property type="component" value="Unassembled WGS sequence"/>
</dbReference>
<dbReference type="PATRIC" id="fig|1441730.3.peg.1863"/>